<gene>
    <name evidence="1" type="ORF">J4215_06350</name>
</gene>
<dbReference type="Proteomes" id="UP000675968">
    <property type="component" value="Unassembled WGS sequence"/>
</dbReference>
<comment type="caution">
    <text evidence="1">The sequence shown here is derived from an EMBL/GenBank/DDBJ whole genome shotgun (WGS) entry which is preliminary data.</text>
</comment>
<accession>A0A8T4L6I1</accession>
<evidence type="ECO:0000313" key="2">
    <source>
        <dbReference type="Proteomes" id="UP000675968"/>
    </source>
</evidence>
<evidence type="ECO:0000313" key="1">
    <source>
        <dbReference type="EMBL" id="MBS3062174.1"/>
    </source>
</evidence>
<reference evidence="1" key="2">
    <citation type="submission" date="2021-05" db="EMBL/GenBank/DDBJ databases">
        <title>Protein family content uncovers lineage relationships and bacterial pathway maintenance mechanisms in DPANN archaea.</title>
        <authorList>
            <person name="Castelle C.J."/>
            <person name="Meheust R."/>
            <person name="Jaffe A.L."/>
            <person name="Seitz K."/>
            <person name="Gong X."/>
            <person name="Baker B.J."/>
            <person name="Banfield J.F."/>
        </authorList>
    </citation>
    <scope>NUCLEOTIDE SEQUENCE</scope>
    <source>
        <strain evidence="1">RIFCSPLOWO2_01_FULL_AR10_48_17</strain>
    </source>
</reference>
<name>A0A8T4L6I1_9ARCH</name>
<feature type="non-terminal residue" evidence="1">
    <location>
        <position position="1"/>
    </location>
</feature>
<dbReference type="AlphaFoldDB" id="A0A8T4L6I1"/>
<reference evidence="1" key="1">
    <citation type="submission" date="2021-03" db="EMBL/GenBank/DDBJ databases">
        <authorList>
            <person name="Jaffe A."/>
        </authorList>
    </citation>
    <scope>NUCLEOTIDE SEQUENCE</scope>
    <source>
        <strain evidence="1">RIFCSPLOWO2_01_FULL_AR10_48_17</strain>
    </source>
</reference>
<protein>
    <submittedName>
        <fullName evidence="1">Uncharacterized protein</fullName>
    </submittedName>
</protein>
<sequence length="171" mass="18312">LFEPAGGGSTSVSCGNNICEVDENASVCPLDCPNVCGDRACTHTENNFSCPFDCAIGCGNGICDARESKQTCPTDCDPTGGGIIDVNINRPDGSENPITVPLIPQNKACESDSDCGVSTSCSISRCIRNQCYGGRRRTVRHWKRVQARCLFKDFTAIRTGFGIRSDFMGLN</sequence>
<organism evidence="1 2">
    <name type="scientific">Candidatus Iainarchaeum sp</name>
    <dbReference type="NCBI Taxonomy" id="3101447"/>
    <lineage>
        <taxon>Archaea</taxon>
        <taxon>Candidatus Iainarchaeota</taxon>
        <taxon>Candidatus Iainarchaeia</taxon>
        <taxon>Candidatus Iainarchaeales</taxon>
        <taxon>Candidatus Iainarchaeaceae</taxon>
        <taxon>Candidatus Iainarchaeum</taxon>
    </lineage>
</organism>
<dbReference type="EMBL" id="JAGVWC010000013">
    <property type="protein sequence ID" value="MBS3062174.1"/>
    <property type="molecule type" value="Genomic_DNA"/>
</dbReference>
<proteinExistence type="predicted"/>